<dbReference type="InterPro" id="IPR017476">
    <property type="entry name" value="UDP-Glc/GDP-Man"/>
</dbReference>
<dbReference type="Proteomes" id="UP000094291">
    <property type="component" value="Unassembled WGS sequence"/>
</dbReference>
<evidence type="ECO:0000256" key="4">
    <source>
        <dbReference type="ARBA" id="ARBA00015132"/>
    </source>
</evidence>
<dbReference type="GO" id="GO:0003979">
    <property type="term" value="F:UDP-glucose 6-dehydrogenase activity"/>
    <property type="evidence" value="ECO:0007669"/>
    <property type="project" value="UniProtKB-EC"/>
</dbReference>
<feature type="binding site" evidence="9">
    <location>
        <begin position="245"/>
        <end position="249"/>
    </location>
    <ligand>
        <name>substrate</name>
    </ligand>
</feature>
<dbReference type="SUPFAM" id="SSF52413">
    <property type="entry name" value="UDP-glucose/GDP-mannose dehydrogenase C-terminal domain"/>
    <property type="match status" value="1"/>
</dbReference>
<dbReference type="EC" id="1.1.1.22" evidence="3 8"/>
<feature type="binding site" evidence="9">
    <location>
        <position position="200"/>
    </location>
    <ligand>
        <name>substrate</name>
    </ligand>
</feature>
<accession>A0A1E2V928</accession>
<sequence>MNLDIYGQGLCALVTAACMASTGHNVTLHLNSQALERALNDGEAIDREPGLALLIQEQRRSGRLVLPGESVSANTHSPRVIFVALPPDQQNDAMTLVQAIAEQTVGALLVVNQSTFPVGTTAQLHGLIQHPSNDWPREVVALPDLLQEGAALKGFTRPNQVLLGAESPWAERLIRELLRPFNRREDRIRVMGTREAEFTKLAITGMLATRLSFMNDMANLADSLNVDIESVRQGMGGDRRIGHEYLYPGCGFGGRNFSRDVMNLVSTLEDKGVGSTLLAQVLDINEQQKEVLFRKLWQFYNADLKGRTVALWGAAFKPGSSRIDNAPSIRLIEALIAQGCHVQVHDPEALPALQDEFGVQEGLTYHEDPYNAAIDADALLIVTEWKAYWSPDFTRLKTAMRQAVIFDGRNIYDPAFVADQGFVYCGVGRQVREL</sequence>
<dbReference type="NCBIfam" id="TIGR03026">
    <property type="entry name" value="NDP-sugDHase"/>
    <property type="match status" value="1"/>
</dbReference>
<dbReference type="EMBL" id="MDTQ01000001">
    <property type="protein sequence ID" value="ODC03423.1"/>
    <property type="molecule type" value="Genomic_DNA"/>
</dbReference>
<comment type="catalytic activity">
    <reaction evidence="7 8">
        <text>UDP-alpha-D-glucose + 2 NAD(+) + H2O = UDP-alpha-D-glucuronate + 2 NADH + 3 H(+)</text>
        <dbReference type="Rhea" id="RHEA:23596"/>
        <dbReference type="ChEBI" id="CHEBI:15377"/>
        <dbReference type="ChEBI" id="CHEBI:15378"/>
        <dbReference type="ChEBI" id="CHEBI:57540"/>
        <dbReference type="ChEBI" id="CHEBI:57945"/>
        <dbReference type="ChEBI" id="CHEBI:58052"/>
        <dbReference type="ChEBI" id="CHEBI:58885"/>
        <dbReference type="EC" id="1.1.1.22"/>
    </reaction>
</comment>
<dbReference type="SMART" id="SM00984">
    <property type="entry name" value="UDPG_MGDP_dh_C"/>
    <property type="match status" value="1"/>
</dbReference>
<dbReference type="PANTHER" id="PTHR43750">
    <property type="entry name" value="UDP-GLUCOSE 6-DEHYDROGENASE TUAD"/>
    <property type="match status" value="1"/>
</dbReference>
<dbReference type="InterPro" id="IPR001732">
    <property type="entry name" value="UDP-Glc/GDP-Man_DH_N"/>
</dbReference>
<keyword evidence="13" id="KW-1185">Reference proteome</keyword>
<dbReference type="OrthoDB" id="9803238at2"/>
<feature type="binding site" evidence="9">
    <location>
        <position position="253"/>
    </location>
    <ligand>
        <name>substrate</name>
    </ligand>
</feature>
<dbReference type="InterPro" id="IPR008927">
    <property type="entry name" value="6-PGluconate_DH-like_C_sf"/>
</dbReference>
<dbReference type="GO" id="GO:0051287">
    <property type="term" value="F:NAD binding"/>
    <property type="evidence" value="ECO:0007669"/>
    <property type="project" value="InterPro"/>
</dbReference>
<evidence type="ECO:0000313" key="13">
    <source>
        <dbReference type="Proteomes" id="UP000094291"/>
    </source>
</evidence>
<evidence type="ECO:0000256" key="6">
    <source>
        <dbReference type="ARBA" id="ARBA00023027"/>
    </source>
</evidence>
<dbReference type="STRING" id="197479.BFW38_07540"/>
<evidence type="ECO:0000256" key="8">
    <source>
        <dbReference type="PIRNR" id="PIRNR000124"/>
    </source>
</evidence>
<dbReference type="SUPFAM" id="SSF48179">
    <property type="entry name" value="6-phosphogluconate dehydrogenase C-terminal domain-like"/>
    <property type="match status" value="1"/>
</dbReference>
<dbReference type="InterPro" id="IPR014027">
    <property type="entry name" value="UDP-Glc/GDP-Man_DH_C"/>
</dbReference>
<evidence type="ECO:0000256" key="2">
    <source>
        <dbReference type="ARBA" id="ARBA00006601"/>
    </source>
</evidence>
<dbReference type="RefSeq" id="WP_068997839.1">
    <property type="nucleotide sequence ID" value="NZ_MDTQ01000001.1"/>
</dbReference>
<evidence type="ECO:0000256" key="1">
    <source>
        <dbReference type="ARBA" id="ARBA00004701"/>
    </source>
</evidence>
<dbReference type="PANTHER" id="PTHR43750:SF3">
    <property type="entry name" value="UDP-GLUCOSE 6-DEHYDROGENASE TUAD"/>
    <property type="match status" value="1"/>
</dbReference>
<dbReference type="Gene3D" id="1.20.5.100">
    <property type="entry name" value="Cytochrome c1, transmembrane anchor, C-terminal"/>
    <property type="match status" value="1"/>
</dbReference>
<dbReference type="Pfam" id="PF00984">
    <property type="entry name" value="UDPG_MGDP_dh"/>
    <property type="match status" value="1"/>
</dbReference>
<feature type="binding site" evidence="9">
    <location>
        <position position="317"/>
    </location>
    <ligand>
        <name>substrate</name>
    </ligand>
</feature>
<feature type="binding site" evidence="10">
    <location>
        <position position="115"/>
    </location>
    <ligand>
        <name>NAD(+)</name>
        <dbReference type="ChEBI" id="CHEBI:57540"/>
    </ligand>
</feature>
<dbReference type="InterPro" id="IPR028357">
    <property type="entry name" value="UDPglc_DH_bac"/>
</dbReference>
<dbReference type="Pfam" id="PF03720">
    <property type="entry name" value="UDPG_MGDP_dh_C"/>
    <property type="match status" value="1"/>
</dbReference>
<evidence type="ECO:0000256" key="3">
    <source>
        <dbReference type="ARBA" id="ARBA00012954"/>
    </source>
</evidence>
<dbReference type="UniPathway" id="UPA00038">
    <property type="reaction ID" value="UER00491"/>
</dbReference>
<dbReference type="GO" id="GO:0000271">
    <property type="term" value="P:polysaccharide biosynthetic process"/>
    <property type="evidence" value="ECO:0007669"/>
    <property type="project" value="InterPro"/>
</dbReference>
<gene>
    <name evidence="12" type="ORF">BFW38_07540</name>
</gene>
<dbReference type="AlphaFoldDB" id="A0A1E2V928"/>
<keyword evidence="6 8" id="KW-0520">NAD</keyword>
<evidence type="ECO:0000256" key="9">
    <source>
        <dbReference type="PIRSR" id="PIRSR500134-2"/>
    </source>
</evidence>
<dbReference type="GO" id="GO:0006065">
    <property type="term" value="P:UDP-glucuronate biosynthetic process"/>
    <property type="evidence" value="ECO:0007669"/>
    <property type="project" value="UniProtKB-UniPathway"/>
</dbReference>
<evidence type="ECO:0000313" key="12">
    <source>
        <dbReference type="EMBL" id="ODC03423.1"/>
    </source>
</evidence>
<protein>
    <recommendedName>
        <fullName evidence="4 8">UDP-glucose 6-dehydrogenase</fullName>
        <ecNumber evidence="3 8">1.1.1.22</ecNumber>
    </recommendedName>
</protein>
<dbReference type="Gene3D" id="3.40.50.720">
    <property type="entry name" value="NAD(P)-binding Rossmann-like Domain"/>
    <property type="match status" value="2"/>
</dbReference>
<evidence type="ECO:0000259" key="11">
    <source>
        <dbReference type="SMART" id="SM00984"/>
    </source>
</evidence>
<dbReference type="PIRSF" id="PIRSF000124">
    <property type="entry name" value="UDPglc_GDPman_dh"/>
    <property type="match status" value="1"/>
</dbReference>
<dbReference type="Pfam" id="PF03721">
    <property type="entry name" value="UDPG_MGDP_dh_N"/>
    <property type="match status" value="1"/>
</dbReference>
<keyword evidence="5 8" id="KW-0560">Oxidoreductase</keyword>
<evidence type="ECO:0000256" key="5">
    <source>
        <dbReference type="ARBA" id="ARBA00023002"/>
    </source>
</evidence>
<proteinExistence type="inferred from homology"/>
<dbReference type="InterPro" id="IPR036291">
    <property type="entry name" value="NAD(P)-bd_dom_sf"/>
</dbReference>
<feature type="binding site" evidence="10">
    <location>
        <position position="148"/>
    </location>
    <ligand>
        <name>NAD(+)</name>
        <dbReference type="ChEBI" id="CHEBI:57540"/>
    </ligand>
</feature>
<comment type="caution">
    <text evidence="12">The sequence shown here is derived from an EMBL/GenBank/DDBJ whole genome shotgun (WGS) entry which is preliminary data.</text>
</comment>
<comment type="pathway">
    <text evidence="1">Nucleotide-sugar biosynthesis; UDP-alpha-D-glucuronate biosynthesis; UDP-alpha-D-glucuronate from UDP-alpha-D-glucose: step 1/1.</text>
</comment>
<name>A0A1E2V928_9GAMM</name>
<dbReference type="PIRSF" id="PIRSF500134">
    <property type="entry name" value="UDPglc_DH_bac"/>
    <property type="match status" value="1"/>
</dbReference>
<feature type="domain" description="UDP-glucose/GDP-mannose dehydrogenase C-terminal" evidence="11">
    <location>
        <begin position="310"/>
        <end position="414"/>
    </location>
</feature>
<dbReference type="SUPFAM" id="SSF51735">
    <property type="entry name" value="NAD(P)-binding Rossmann-fold domains"/>
    <property type="match status" value="1"/>
</dbReference>
<evidence type="ECO:0000256" key="10">
    <source>
        <dbReference type="PIRSR" id="PIRSR500134-3"/>
    </source>
</evidence>
<dbReference type="InterPro" id="IPR014026">
    <property type="entry name" value="UDP-Glc/GDP-Man_DH_dimer"/>
</dbReference>
<reference evidence="12 13" key="1">
    <citation type="submission" date="2016-08" db="EMBL/GenBank/DDBJ databases">
        <authorList>
            <person name="Seilhamer J.J."/>
        </authorList>
    </citation>
    <scope>NUCLEOTIDE SEQUENCE [LARGE SCALE GENOMIC DNA]</scope>
    <source>
        <strain evidence="12 13">PH27A</strain>
    </source>
</reference>
<dbReference type="InterPro" id="IPR036220">
    <property type="entry name" value="UDP-Glc/GDP-Man_DH_C_sf"/>
</dbReference>
<organism evidence="12 13">
    <name type="scientific">Terasakiispira papahanaumokuakeensis</name>
    <dbReference type="NCBI Taxonomy" id="197479"/>
    <lineage>
        <taxon>Bacteria</taxon>
        <taxon>Pseudomonadati</taxon>
        <taxon>Pseudomonadota</taxon>
        <taxon>Gammaproteobacteria</taxon>
        <taxon>Oceanospirillales</taxon>
        <taxon>Terasakiispira</taxon>
    </lineage>
</organism>
<comment type="similarity">
    <text evidence="2 8">Belongs to the UDP-glucose/GDP-mannose dehydrogenase family.</text>
</comment>
<evidence type="ECO:0000256" key="7">
    <source>
        <dbReference type="ARBA" id="ARBA00047473"/>
    </source>
</evidence>